<keyword evidence="1" id="KW-0560">Oxidoreductase</keyword>
<reference evidence="4 5" key="1">
    <citation type="submission" date="2017-02" db="EMBL/GenBank/DDBJ databases">
        <authorList>
            <person name="Peterson S.W."/>
        </authorList>
    </citation>
    <scope>NUCLEOTIDE SEQUENCE [LARGE SCALE GENOMIC DNA]</scope>
    <source>
        <strain evidence="4 5">DSM 18108</strain>
    </source>
</reference>
<dbReference type="GO" id="GO:0050661">
    <property type="term" value="F:NADP binding"/>
    <property type="evidence" value="ECO:0007669"/>
    <property type="project" value="InterPro"/>
</dbReference>
<dbReference type="PANTHER" id="PTHR43580">
    <property type="entry name" value="OXIDOREDUCTASE GLYR1-RELATED"/>
    <property type="match status" value="1"/>
</dbReference>
<keyword evidence="5" id="KW-1185">Reference proteome</keyword>
<gene>
    <name evidence="4" type="ORF">SAMN05660461_5083</name>
</gene>
<dbReference type="EMBL" id="FUZZ01000004">
    <property type="protein sequence ID" value="SKD09200.1"/>
    <property type="molecule type" value="Genomic_DNA"/>
</dbReference>
<dbReference type="Proteomes" id="UP000190166">
    <property type="component" value="Unassembled WGS sequence"/>
</dbReference>
<dbReference type="AlphaFoldDB" id="A0A1T5P8X3"/>
<dbReference type="RefSeq" id="WP_079472346.1">
    <property type="nucleotide sequence ID" value="NZ_FUZZ01000004.1"/>
</dbReference>
<sequence>MTQKINKGSAVTVIGLGAMGITLAQLLLAAGYKVTVWNRSPDKAAALVAEGAVLAPDAASAIAASPVTVICVYNHTATLAILDTPAVRNVISGRTLLQLTTISPAEARFTAAWAKDNGAAYMNGSIQAAPSQMGRPDTPILVSGEEATYTLLTPVLQVFGGGISYLGAAIGAAPTMDLATLSYIYGSVIGFLHGVRISESEGLGVDQYAAIVAGITPTFGDFLQHEGNMIHTSNFQVTESPMRISIEATARLEATAREAGINAAFPAFASALFKKAAAAGYENEEVAALIKVMRDPA</sequence>
<dbReference type="Gene3D" id="3.40.50.720">
    <property type="entry name" value="NAD(P)-binding Rossmann-like Domain"/>
    <property type="match status" value="1"/>
</dbReference>
<dbReference type="Pfam" id="PF03446">
    <property type="entry name" value="NAD_binding_2"/>
    <property type="match status" value="1"/>
</dbReference>
<dbReference type="Gene3D" id="1.10.1040.10">
    <property type="entry name" value="N-(1-d-carboxylethyl)-l-norvaline Dehydrogenase, domain 2"/>
    <property type="match status" value="1"/>
</dbReference>
<evidence type="ECO:0000313" key="4">
    <source>
        <dbReference type="EMBL" id="SKD09200.1"/>
    </source>
</evidence>
<protein>
    <submittedName>
        <fullName evidence="4">3-hydroxyisobutyrate dehydrogenase</fullName>
    </submittedName>
</protein>
<dbReference type="PANTHER" id="PTHR43580:SF2">
    <property type="entry name" value="CYTOKINE-LIKE NUCLEAR FACTOR N-PAC"/>
    <property type="match status" value="1"/>
</dbReference>
<dbReference type="InterPro" id="IPR006115">
    <property type="entry name" value="6PGDH_NADP-bd"/>
</dbReference>
<name>A0A1T5P8X3_9BACT</name>
<feature type="domain" description="6-phosphogluconate dehydrogenase NADP-binding" evidence="2">
    <location>
        <begin position="11"/>
        <end position="167"/>
    </location>
</feature>
<dbReference type="STRING" id="393003.SAMN05660461_5083"/>
<dbReference type="InterPro" id="IPR048666">
    <property type="entry name" value="RedAm-like_C"/>
</dbReference>
<evidence type="ECO:0000313" key="5">
    <source>
        <dbReference type="Proteomes" id="UP000190166"/>
    </source>
</evidence>
<dbReference type="PIRSF" id="PIRSF000103">
    <property type="entry name" value="HIBADH"/>
    <property type="match status" value="1"/>
</dbReference>
<dbReference type="InterPro" id="IPR036291">
    <property type="entry name" value="NAD(P)-bd_dom_sf"/>
</dbReference>
<dbReference type="SUPFAM" id="SSF51735">
    <property type="entry name" value="NAD(P)-binding Rossmann-fold domains"/>
    <property type="match status" value="1"/>
</dbReference>
<dbReference type="GO" id="GO:0016491">
    <property type="term" value="F:oxidoreductase activity"/>
    <property type="evidence" value="ECO:0007669"/>
    <property type="project" value="UniProtKB-KW"/>
</dbReference>
<organism evidence="4 5">
    <name type="scientific">Chitinophaga ginsengisegetis</name>
    <dbReference type="NCBI Taxonomy" id="393003"/>
    <lineage>
        <taxon>Bacteria</taxon>
        <taxon>Pseudomonadati</taxon>
        <taxon>Bacteroidota</taxon>
        <taxon>Chitinophagia</taxon>
        <taxon>Chitinophagales</taxon>
        <taxon>Chitinophagaceae</taxon>
        <taxon>Chitinophaga</taxon>
    </lineage>
</organism>
<evidence type="ECO:0000259" key="3">
    <source>
        <dbReference type="Pfam" id="PF21761"/>
    </source>
</evidence>
<accession>A0A1T5P8X3</accession>
<evidence type="ECO:0000256" key="1">
    <source>
        <dbReference type="ARBA" id="ARBA00023002"/>
    </source>
</evidence>
<proteinExistence type="predicted"/>
<dbReference type="InterPro" id="IPR051265">
    <property type="entry name" value="HIBADH-related_NP60_sf"/>
</dbReference>
<dbReference type="InterPro" id="IPR015815">
    <property type="entry name" value="HIBADH-related"/>
</dbReference>
<dbReference type="InterPro" id="IPR013328">
    <property type="entry name" value="6PGD_dom2"/>
</dbReference>
<dbReference type="Pfam" id="PF21761">
    <property type="entry name" value="RedAm-like_C"/>
    <property type="match status" value="1"/>
</dbReference>
<feature type="domain" description="NADPH-dependent reductive aminase-like C-terminal" evidence="3">
    <location>
        <begin position="171"/>
        <end position="294"/>
    </location>
</feature>
<evidence type="ECO:0000259" key="2">
    <source>
        <dbReference type="Pfam" id="PF03446"/>
    </source>
</evidence>